<evidence type="ECO:0000313" key="3">
    <source>
        <dbReference type="Proteomes" id="UP000014074"/>
    </source>
</evidence>
<dbReference type="eggNOG" id="ENOG502SUFY">
    <property type="taxonomic scope" value="Eukaryota"/>
</dbReference>
<accession>R8BKI4</accession>
<dbReference type="PANTHER" id="PTHR44167:SF24">
    <property type="entry name" value="SERINE_THREONINE-PROTEIN KINASE CHK2"/>
    <property type="match status" value="1"/>
</dbReference>
<dbReference type="Proteomes" id="UP000014074">
    <property type="component" value="Unassembled WGS sequence"/>
</dbReference>
<dbReference type="SUPFAM" id="SSF56112">
    <property type="entry name" value="Protein kinase-like (PK-like)"/>
    <property type="match status" value="1"/>
</dbReference>
<organism evidence="2 3">
    <name type="scientific">Phaeoacremonium minimum (strain UCR-PA7)</name>
    <name type="common">Esca disease fungus</name>
    <name type="synonym">Togninia minima</name>
    <dbReference type="NCBI Taxonomy" id="1286976"/>
    <lineage>
        <taxon>Eukaryota</taxon>
        <taxon>Fungi</taxon>
        <taxon>Dikarya</taxon>
        <taxon>Ascomycota</taxon>
        <taxon>Pezizomycotina</taxon>
        <taxon>Sordariomycetes</taxon>
        <taxon>Sordariomycetidae</taxon>
        <taxon>Togniniales</taxon>
        <taxon>Togniniaceae</taxon>
        <taxon>Phaeoacremonium</taxon>
    </lineage>
</organism>
<dbReference type="PROSITE" id="PS50011">
    <property type="entry name" value="PROTEIN_KINASE_DOM"/>
    <property type="match status" value="1"/>
</dbReference>
<dbReference type="HOGENOM" id="CLU_035264_1_0_1"/>
<feature type="domain" description="Protein kinase" evidence="1">
    <location>
        <begin position="178"/>
        <end position="365"/>
    </location>
</feature>
<dbReference type="GO" id="GO:0005524">
    <property type="term" value="F:ATP binding"/>
    <property type="evidence" value="ECO:0007669"/>
    <property type="project" value="InterPro"/>
</dbReference>
<dbReference type="Gene3D" id="1.10.510.10">
    <property type="entry name" value="Transferase(Phosphotransferase) domain 1"/>
    <property type="match status" value="1"/>
</dbReference>
<keyword evidence="3" id="KW-1185">Reference proteome</keyword>
<gene>
    <name evidence="2" type="ORF">UCRPA7_4624</name>
</gene>
<evidence type="ECO:0000313" key="2">
    <source>
        <dbReference type="EMBL" id="EON99811.1"/>
    </source>
</evidence>
<dbReference type="GO" id="GO:0005634">
    <property type="term" value="C:nucleus"/>
    <property type="evidence" value="ECO:0007669"/>
    <property type="project" value="TreeGrafter"/>
</dbReference>
<dbReference type="GO" id="GO:0005737">
    <property type="term" value="C:cytoplasm"/>
    <property type="evidence" value="ECO:0007669"/>
    <property type="project" value="TreeGrafter"/>
</dbReference>
<name>R8BKI4_PHAM7</name>
<dbReference type="OrthoDB" id="4062651at2759"/>
<dbReference type="EMBL" id="KB933129">
    <property type="protein sequence ID" value="EON99811.1"/>
    <property type="molecule type" value="Genomic_DNA"/>
</dbReference>
<dbReference type="GO" id="GO:0004674">
    <property type="term" value="F:protein serine/threonine kinase activity"/>
    <property type="evidence" value="ECO:0007669"/>
    <property type="project" value="TreeGrafter"/>
</dbReference>
<dbReference type="AlphaFoldDB" id="R8BKI4"/>
<dbReference type="Pfam" id="PF00069">
    <property type="entry name" value="Pkinase"/>
    <property type="match status" value="1"/>
</dbReference>
<dbReference type="PANTHER" id="PTHR44167">
    <property type="entry name" value="OVARIAN-SPECIFIC SERINE/THREONINE-PROTEIN KINASE LOK-RELATED"/>
    <property type="match status" value="1"/>
</dbReference>
<proteinExistence type="predicted"/>
<dbReference type="InterPro" id="IPR011009">
    <property type="entry name" value="Kinase-like_dom_sf"/>
</dbReference>
<dbReference type="GeneID" id="19325093"/>
<dbReference type="RefSeq" id="XP_007915366.1">
    <property type="nucleotide sequence ID" value="XM_007917175.1"/>
</dbReference>
<evidence type="ECO:0000259" key="1">
    <source>
        <dbReference type="PROSITE" id="PS50011"/>
    </source>
</evidence>
<dbReference type="InterPro" id="IPR000719">
    <property type="entry name" value="Prot_kinase_dom"/>
</dbReference>
<protein>
    <recommendedName>
        <fullName evidence="1">Protein kinase domain-containing protein</fullName>
    </recommendedName>
</protein>
<dbReference type="KEGG" id="tmn:UCRPA7_4624"/>
<dbReference type="Gene3D" id="3.30.200.20">
    <property type="entry name" value="Phosphorylase Kinase, domain 1"/>
    <property type="match status" value="1"/>
</dbReference>
<sequence length="365" mass="41056">MATEAQAAVAPSAYSFSMLDLGVYDEDLTYTFMCQNKRFILSMSVKDLEGEGGLVGQFYDFKDNLDDPDVLSDFETWVVDAINDNINALVPTPSQYWKPTSLQDYYGAETFVFEMANVGGSLMGLPRPYDPAVYGNPSSRFVISDVTPEPSEDRNSLYHERSKQNIILRTDLPLLPLFEASQIVRDAGPDSIEEEMCEAPRTVRRLGTDQKYFFKAASELHGFRRELNVLTKIRNIANKDPSVRTTKIVGLVKYDGEDVILGILMELIDGPTLHEEMYGDASIIDKQKWISQVEDTVQRLHAHGIVWGDVKPDNVIINPDGNAVVVDFGGGYTTQYIEPEWQETKRGDMQGLKKMRARVLSVDNQ</sequence>
<dbReference type="GO" id="GO:0044773">
    <property type="term" value="P:mitotic DNA damage checkpoint signaling"/>
    <property type="evidence" value="ECO:0007669"/>
    <property type="project" value="TreeGrafter"/>
</dbReference>
<reference evidence="3" key="1">
    <citation type="journal article" date="2013" name="Genome Announc.">
        <title>Draft genome sequence of the ascomycete Phaeoacremonium aleophilum strain UCR-PA7, a causal agent of the esca disease complex in grapevines.</title>
        <authorList>
            <person name="Blanco-Ulate B."/>
            <person name="Rolshausen P."/>
            <person name="Cantu D."/>
        </authorList>
    </citation>
    <scope>NUCLEOTIDE SEQUENCE [LARGE SCALE GENOMIC DNA]</scope>
    <source>
        <strain evidence="3">UCR-PA7</strain>
    </source>
</reference>